<proteinExistence type="predicted"/>
<dbReference type="AlphaFoldDB" id="A0ABD2C9T7"/>
<dbReference type="Proteomes" id="UP001607303">
    <property type="component" value="Unassembled WGS sequence"/>
</dbReference>
<dbReference type="EMBL" id="JAYRBN010000058">
    <property type="protein sequence ID" value="KAL2741810.1"/>
    <property type="molecule type" value="Genomic_DNA"/>
</dbReference>
<comment type="caution">
    <text evidence="2">The sequence shown here is derived from an EMBL/GenBank/DDBJ whole genome shotgun (WGS) entry which is preliminary data.</text>
</comment>
<evidence type="ECO:0000256" key="1">
    <source>
        <dbReference type="SAM" id="MobiDB-lite"/>
    </source>
</evidence>
<organism evidence="2 3">
    <name type="scientific">Vespula maculifrons</name>
    <name type="common">Eastern yellow jacket</name>
    <name type="synonym">Wasp</name>
    <dbReference type="NCBI Taxonomy" id="7453"/>
    <lineage>
        <taxon>Eukaryota</taxon>
        <taxon>Metazoa</taxon>
        <taxon>Ecdysozoa</taxon>
        <taxon>Arthropoda</taxon>
        <taxon>Hexapoda</taxon>
        <taxon>Insecta</taxon>
        <taxon>Pterygota</taxon>
        <taxon>Neoptera</taxon>
        <taxon>Endopterygota</taxon>
        <taxon>Hymenoptera</taxon>
        <taxon>Apocrita</taxon>
        <taxon>Aculeata</taxon>
        <taxon>Vespoidea</taxon>
        <taxon>Vespidae</taxon>
        <taxon>Vespinae</taxon>
        <taxon>Vespula</taxon>
    </lineage>
</organism>
<name>A0ABD2C9T7_VESMC</name>
<reference evidence="2 3" key="1">
    <citation type="journal article" date="2024" name="Ann. Entomol. Soc. Am.">
        <title>Genomic analyses of the southern and eastern yellowjacket wasps (Hymenoptera: Vespidae) reveal evolutionary signatures of social life.</title>
        <authorList>
            <person name="Catto M.A."/>
            <person name="Caine P.B."/>
            <person name="Orr S.E."/>
            <person name="Hunt B.G."/>
            <person name="Goodisman M.A.D."/>
        </authorList>
    </citation>
    <scope>NUCLEOTIDE SEQUENCE [LARGE SCALE GENOMIC DNA]</scope>
    <source>
        <strain evidence="2">232</strain>
        <tissue evidence="2">Head and thorax</tissue>
    </source>
</reference>
<feature type="compositionally biased region" description="Gly residues" evidence="1">
    <location>
        <begin position="33"/>
        <end position="48"/>
    </location>
</feature>
<protein>
    <submittedName>
        <fullName evidence="2">Uncharacterized protein</fullName>
    </submittedName>
</protein>
<keyword evidence="3" id="KW-1185">Reference proteome</keyword>
<feature type="compositionally biased region" description="Basic and acidic residues" evidence="1">
    <location>
        <begin position="49"/>
        <end position="59"/>
    </location>
</feature>
<evidence type="ECO:0000313" key="3">
    <source>
        <dbReference type="Proteomes" id="UP001607303"/>
    </source>
</evidence>
<gene>
    <name evidence="2" type="ORF">V1477_009439</name>
</gene>
<sequence length="167" mass="18610">MSSRLRRGNEAPFKREYKTLKRSVRRRLEETMEGGGGGGEDGGGSGGEGGEKEEKENKGWRNAKTNLSIPSTIEKRTVGKVRRYVARRKKKETRPNLVFRISVKLDFADHLIKSILWTVIVLFEGLPVEIEGSINLFIFAHLSVVHPGYWSGAAESKSTPMTASSSF</sequence>
<evidence type="ECO:0000313" key="2">
    <source>
        <dbReference type="EMBL" id="KAL2741810.1"/>
    </source>
</evidence>
<feature type="compositionally biased region" description="Basic and acidic residues" evidence="1">
    <location>
        <begin position="7"/>
        <end position="19"/>
    </location>
</feature>
<feature type="region of interest" description="Disordered" evidence="1">
    <location>
        <begin position="1"/>
        <end position="68"/>
    </location>
</feature>
<accession>A0ABD2C9T7</accession>